<protein>
    <recommendedName>
        <fullName evidence="6">ADP-dependent (S)-NAD(P)H-hydrate dehydratase</fullName>
        <ecNumber evidence="6">4.2.1.136</ecNumber>
    </recommendedName>
    <alternativeName>
        <fullName evidence="6">ADP-dependent NAD(P)HX dehydratase</fullName>
    </alternativeName>
</protein>
<comment type="subunit">
    <text evidence="6">Homotetramer.</text>
</comment>
<keyword evidence="5 6" id="KW-0456">Lyase</keyword>
<feature type="domain" description="YjeF C-terminal" evidence="7">
    <location>
        <begin position="10"/>
        <end position="304"/>
    </location>
</feature>
<feature type="binding site" evidence="6">
    <location>
        <begin position="208"/>
        <end position="212"/>
    </location>
    <ligand>
        <name>AMP</name>
        <dbReference type="ChEBI" id="CHEBI:456215"/>
    </ligand>
</feature>
<accession>A0A1I7GD53</accession>
<dbReference type="Gene3D" id="3.40.1190.20">
    <property type="match status" value="1"/>
</dbReference>
<evidence type="ECO:0000256" key="2">
    <source>
        <dbReference type="ARBA" id="ARBA00022840"/>
    </source>
</evidence>
<comment type="catalytic activity">
    <reaction evidence="6">
        <text>(6S)-NADHX + ADP = AMP + phosphate + NADH + H(+)</text>
        <dbReference type="Rhea" id="RHEA:32223"/>
        <dbReference type="ChEBI" id="CHEBI:15378"/>
        <dbReference type="ChEBI" id="CHEBI:43474"/>
        <dbReference type="ChEBI" id="CHEBI:57945"/>
        <dbReference type="ChEBI" id="CHEBI:64074"/>
        <dbReference type="ChEBI" id="CHEBI:456215"/>
        <dbReference type="ChEBI" id="CHEBI:456216"/>
        <dbReference type="EC" id="4.2.1.136"/>
    </reaction>
</comment>
<dbReference type="PANTHER" id="PTHR12592:SF0">
    <property type="entry name" value="ATP-DEPENDENT (S)-NAD(P)H-HYDRATE DEHYDRATASE"/>
    <property type="match status" value="1"/>
</dbReference>
<dbReference type="EMBL" id="FPBT01000006">
    <property type="protein sequence ID" value="SFU46365.1"/>
    <property type="molecule type" value="Genomic_DNA"/>
</dbReference>
<evidence type="ECO:0000313" key="8">
    <source>
        <dbReference type="EMBL" id="SFU46365.1"/>
    </source>
</evidence>
<dbReference type="HAMAP" id="MF_01965">
    <property type="entry name" value="NADHX_dehydratase"/>
    <property type="match status" value="1"/>
</dbReference>
<feature type="binding site" evidence="6">
    <location>
        <position position="245"/>
    </location>
    <ligand>
        <name>(6S)-NADPHX</name>
        <dbReference type="ChEBI" id="CHEBI:64076"/>
    </ligand>
</feature>
<dbReference type="GO" id="GO:0110051">
    <property type="term" value="P:metabolite repair"/>
    <property type="evidence" value="ECO:0007669"/>
    <property type="project" value="TreeGrafter"/>
</dbReference>
<dbReference type="NCBIfam" id="TIGR00196">
    <property type="entry name" value="yjeF_cterm"/>
    <property type="match status" value="1"/>
</dbReference>
<comment type="similarity">
    <text evidence="6">Belongs to the NnrD/CARKD family.</text>
</comment>
<feature type="binding site" evidence="6">
    <location>
        <position position="168"/>
    </location>
    <ligand>
        <name>(6S)-NADPHX</name>
        <dbReference type="ChEBI" id="CHEBI:64076"/>
    </ligand>
</feature>
<sequence>MITNITGTITEEYVRRVIRPRPRDMHKGDCGHVLVIAGSAGMTGAAWLAAGACLRTGSGLVYVCTPKANFSVIQTLAPEAICIEWDEALRLLSGDNTNTGRHFSGYDAVAFGPGVGTGMQSKRRLKALLMTYGGPLVLDADGLNLIAGDDELKEMVRSYPGEIVMTPHAGEAVRLLQIRETGDWKETETRRRMASYLEETYGVTVVLKGAGTLVAGRETEDGVPRFVMYENTTGNPGMAAAGSGDVLTGVITSLAGQGIPVTDAAKTGVWIHGRAGDLAAADLGEYGMIAGDILRKLPAALKPFGER</sequence>
<evidence type="ECO:0000256" key="1">
    <source>
        <dbReference type="ARBA" id="ARBA00022741"/>
    </source>
</evidence>
<dbReference type="AlphaFoldDB" id="A0A1I7GD53"/>
<comment type="function">
    <text evidence="6">Catalyzes the dehydration of the S-form of NAD(P)HX at the expense of ADP, which is converted to AMP. Together with NAD(P)HX epimerase, which catalyzes the epimerization of the S- and R-forms, the enzyme allows the repair of both epimers of NAD(P)HX, a damaged form of NAD(P)H that is a result of enzymatic or heat-dependent hydration.</text>
</comment>
<keyword evidence="4 6" id="KW-0520">NAD</keyword>
<dbReference type="RefSeq" id="WP_090470675.1">
    <property type="nucleotide sequence ID" value="NZ_FOWF01000007.1"/>
</dbReference>
<dbReference type="InterPro" id="IPR017953">
    <property type="entry name" value="Carbohydrate_kinase_pred_CS"/>
</dbReference>
<evidence type="ECO:0000256" key="5">
    <source>
        <dbReference type="ARBA" id="ARBA00023239"/>
    </source>
</evidence>
<dbReference type="InterPro" id="IPR000631">
    <property type="entry name" value="CARKD"/>
</dbReference>
<dbReference type="GO" id="GO:0052856">
    <property type="term" value="F:NAD(P)HX epimerase activity"/>
    <property type="evidence" value="ECO:0007669"/>
    <property type="project" value="TreeGrafter"/>
</dbReference>
<reference evidence="8 9" key="1">
    <citation type="submission" date="2016-10" db="EMBL/GenBank/DDBJ databases">
        <authorList>
            <person name="de Groot N.N."/>
        </authorList>
    </citation>
    <scope>NUCLEOTIDE SEQUENCE [LARGE SCALE GENOMIC DNA]</scope>
    <source>
        <strain evidence="8 9">KHGC13</strain>
    </source>
</reference>
<proteinExistence type="inferred from homology"/>
<name>A0A1I7GD53_9FIRM</name>
<dbReference type="OrthoDB" id="9806925at2"/>
<dbReference type="EC" id="4.2.1.136" evidence="6"/>
<dbReference type="GO" id="GO:0052855">
    <property type="term" value="F:ADP-dependent NAD(P)H-hydrate dehydratase activity"/>
    <property type="evidence" value="ECO:0007669"/>
    <property type="project" value="UniProtKB-UniRule"/>
</dbReference>
<evidence type="ECO:0000256" key="4">
    <source>
        <dbReference type="ARBA" id="ARBA00023027"/>
    </source>
</evidence>
<evidence type="ECO:0000313" key="9">
    <source>
        <dbReference type="Proteomes" id="UP000198817"/>
    </source>
</evidence>
<comment type="cofactor">
    <cofactor evidence="6">
        <name>Mg(2+)</name>
        <dbReference type="ChEBI" id="CHEBI:18420"/>
    </cofactor>
</comment>
<keyword evidence="9" id="KW-1185">Reference proteome</keyword>
<dbReference type="PROSITE" id="PS01050">
    <property type="entry name" value="YJEF_C_2"/>
    <property type="match status" value="1"/>
</dbReference>
<dbReference type="PANTHER" id="PTHR12592">
    <property type="entry name" value="ATP-DEPENDENT (S)-NAD(P)H-HYDRATE DEHYDRATASE FAMILY MEMBER"/>
    <property type="match status" value="1"/>
</dbReference>
<dbReference type="PROSITE" id="PS51383">
    <property type="entry name" value="YJEF_C_3"/>
    <property type="match status" value="1"/>
</dbReference>
<dbReference type="STRING" id="155865.SAMN05216515_10730"/>
<dbReference type="GO" id="GO:0046496">
    <property type="term" value="P:nicotinamide nucleotide metabolic process"/>
    <property type="evidence" value="ECO:0007669"/>
    <property type="project" value="UniProtKB-UniRule"/>
</dbReference>
<dbReference type="CDD" id="cd01171">
    <property type="entry name" value="YXKO-related"/>
    <property type="match status" value="1"/>
</dbReference>
<comment type="catalytic activity">
    <reaction evidence="6">
        <text>(6S)-NADPHX + ADP = AMP + phosphate + NADPH + H(+)</text>
        <dbReference type="Rhea" id="RHEA:32235"/>
        <dbReference type="ChEBI" id="CHEBI:15378"/>
        <dbReference type="ChEBI" id="CHEBI:43474"/>
        <dbReference type="ChEBI" id="CHEBI:57783"/>
        <dbReference type="ChEBI" id="CHEBI:64076"/>
        <dbReference type="ChEBI" id="CHEBI:456215"/>
        <dbReference type="ChEBI" id="CHEBI:456216"/>
        <dbReference type="EC" id="4.2.1.136"/>
    </reaction>
</comment>
<keyword evidence="1 6" id="KW-0547">Nucleotide-binding</keyword>
<gene>
    <name evidence="6" type="primary">nnrD</name>
    <name evidence="8" type="ORF">SAMN05216508_10630</name>
</gene>
<organism evidence="8 9">
    <name type="scientific">Eubacterium pyruvativorans</name>
    <dbReference type="NCBI Taxonomy" id="155865"/>
    <lineage>
        <taxon>Bacteria</taxon>
        <taxon>Bacillati</taxon>
        <taxon>Bacillota</taxon>
        <taxon>Clostridia</taxon>
        <taxon>Eubacteriales</taxon>
        <taxon>Eubacteriaceae</taxon>
        <taxon>Eubacterium</taxon>
    </lineage>
</organism>
<dbReference type="Proteomes" id="UP000198817">
    <property type="component" value="Unassembled WGS sequence"/>
</dbReference>
<keyword evidence="3 6" id="KW-0521">NADP</keyword>
<feature type="binding site" evidence="6">
    <location>
        <position position="114"/>
    </location>
    <ligand>
        <name>(6S)-NADPHX</name>
        <dbReference type="ChEBI" id="CHEBI:64076"/>
    </ligand>
</feature>
<dbReference type="GO" id="GO:0005524">
    <property type="term" value="F:ATP binding"/>
    <property type="evidence" value="ECO:0007669"/>
    <property type="project" value="UniProtKB-KW"/>
</dbReference>
<evidence type="ECO:0000256" key="3">
    <source>
        <dbReference type="ARBA" id="ARBA00022857"/>
    </source>
</evidence>
<dbReference type="Pfam" id="PF01256">
    <property type="entry name" value="Carb_kinase"/>
    <property type="match status" value="1"/>
</dbReference>
<keyword evidence="2 6" id="KW-0067">ATP-binding</keyword>
<evidence type="ECO:0000256" key="6">
    <source>
        <dbReference type="HAMAP-Rule" id="MF_01965"/>
    </source>
</evidence>
<feature type="binding site" evidence="6">
    <location>
        <position position="244"/>
    </location>
    <ligand>
        <name>AMP</name>
        <dbReference type="ChEBI" id="CHEBI:456215"/>
    </ligand>
</feature>
<feature type="binding site" evidence="6">
    <location>
        <position position="45"/>
    </location>
    <ligand>
        <name>(6S)-NADPHX</name>
        <dbReference type="ChEBI" id="CHEBI:64076"/>
    </ligand>
</feature>
<evidence type="ECO:0000259" key="7">
    <source>
        <dbReference type="PROSITE" id="PS51383"/>
    </source>
</evidence>
<dbReference type="InterPro" id="IPR029056">
    <property type="entry name" value="Ribokinase-like"/>
</dbReference>
<dbReference type="SUPFAM" id="SSF53613">
    <property type="entry name" value="Ribokinase-like"/>
    <property type="match status" value="1"/>
</dbReference>